<evidence type="ECO:0000259" key="1">
    <source>
        <dbReference type="Pfam" id="PF01872"/>
    </source>
</evidence>
<dbReference type="SUPFAM" id="SSF53597">
    <property type="entry name" value="Dihydrofolate reductase-like"/>
    <property type="match status" value="1"/>
</dbReference>
<dbReference type="InterPro" id="IPR002734">
    <property type="entry name" value="RibDG_C"/>
</dbReference>
<dbReference type="RefSeq" id="WP_309791319.1">
    <property type="nucleotide sequence ID" value="NZ_JAVDPW010000001.1"/>
</dbReference>
<gene>
    <name evidence="2" type="ORF">E9232_000016</name>
</gene>
<name>A0ABU1JGR7_9PROT</name>
<sequence length="219" mass="23472">MRNVVAATFVSLDGVMQAPGGPEEDPTGGFRFGGWTFHYWDDVMGQAMAKTFGAPFDLLLGRKTYEIFAAHWPQLVDDPVGKVFNAATKYVATSSTAPLAWQNSIAVHDAAADVARLKQQDGPTLLIQGSSGLIQTLLTHDLIDEFNLLVFPVVLGSGKRLFGQGAIPAGLKLVESKVSTTGVVMSTYRRGGPVTTGSFALAEPTAAELARRERMMREG</sequence>
<feature type="domain" description="Bacterial bifunctional deaminase-reductase C-terminal" evidence="1">
    <location>
        <begin position="3"/>
        <end position="184"/>
    </location>
</feature>
<reference evidence="2 3" key="1">
    <citation type="submission" date="2023-07" db="EMBL/GenBank/DDBJ databases">
        <title>Sorghum-associated microbial communities from plants grown in Nebraska, USA.</title>
        <authorList>
            <person name="Schachtman D."/>
        </authorList>
    </citation>
    <scope>NUCLEOTIDE SEQUENCE [LARGE SCALE GENOMIC DNA]</scope>
    <source>
        <strain evidence="2 3">584</strain>
    </source>
</reference>
<dbReference type="InterPro" id="IPR050765">
    <property type="entry name" value="Riboflavin_Biosynth_HTPR"/>
</dbReference>
<dbReference type="PANTHER" id="PTHR38011">
    <property type="entry name" value="DIHYDROFOLATE REDUCTASE FAMILY PROTEIN (AFU_ORTHOLOGUE AFUA_8G06820)"/>
    <property type="match status" value="1"/>
</dbReference>
<dbReference type="EMBL" id="JAVDPW010000001">
    <property type="protein sequence ID" value="MDR6287517.1"/>
    <property type="molecule type" value="Genomic_DNA"/>
</dbReference>
<proteinExistence type="predicted"/>
<protein>
    <submittedName>
        <fullName evidence="2">Dihydrofolate reductase</fullName>
    </submittedName>
</protein>
<dbReference type="Gene3D" id="3.40.430.10">
    <property type="entry name" value="Dihydrofolate Reductase, subunit A"/>
    <property type="match status" value="1"/>
</dbReference>
<dbReference type="Proteomes" id="UP001262410">
    <property type="component" value="Unassembled WGS sequence"/>
</dbReference>
<keyword evidence="3" id="KW-1185">Reference proteome</keyword>
<organism evidence="2 3">
    <name type="scientific">Inquilinus ginsengisoli</name>
    <dbReference type="NCBI Taxonomy" id="363840"/>
    <lineage>
        <taxon>Bacteria</taxon>
        <taxon>Pseudomonadati</taxon>
        <taxon>Pseudomonadota</taxon>
        <taxon>Alphaproteobacteria</taxon>
        <taxon>Rhodospirillales</taxon>
        <taxon>Rhodospirillaceae</taxon>
        <taxon>Inquilinus</taxon>
    </lineage>
</organism>
<evidence type="ECO:0000313" key="3">
    <source>
        <dbReference type="Proteomes" id="UP001262410"/>
    </source>
</evidence>
<dbReference type="PANTHER" id="PTHR38011:SF2">
    <property type="entry name" value="BIFUNCTIONAL DEAMINASE-REDUCTASE DOMAIN PROTEIN"/>
    <property type="match status" value="1"/>
</dbReference>
<comment type="caution">
    <text evidence="2">The sequence shown here is derived from an EMBL/GenBank/DDBJ whole genome shotgun (WGS) entry which is preliminary data.</text>
</comment>
<dbReference type="Pfam" id="PF01872">
    <property type="entry name" value="RibD_C"/>
    <property type="match status" value="1"/>
</dbReference>
<accession>A0ABU1JGR7</accession>
<dbReference type="InterPro" id="IPR024072">
    <property type="entry name" value="DHFR-like_dom_sf"/>
</dbReference>
<evidence type="ECO:0000313" key="2">
    <source>
        <dbReference type="EMBL" id="MDR6287517.1"/>
    </source>
</evidence>